<comment type="similarity">
    <text evidence="1 4">Belongs to the bacterial solute-binding protein 9 family.</text>
</comment>
<dbReference type="InterPro" id="IPR006128">
    <property type="entry name" value="Lipoprotein_PsaA-like"/>
</dbReference>
<evidence type="ECO:0000256" key="3">
    <source>
        <dbReference type="ARBA" id="ARBA00022729"/>
    </source>
</evidence>
<keyword evidence="7" id="KW-1185">Reference proteome</keyword>
<dbReference type="KEGG" id="piv:NCTC13079_00502"/>
<protein>
    <submittedName>
        <fullName evidence="6">Probable zinc transport system zinc-binding lipoprotein AdcA</fullName>
    </submittedName>
</protein>
<gene>
    <name evidence="6" type="primary">adcA_2</name>
    <name evidence="6" type="ORF">NCTC13079_00502</name>
</gene>
<accession>A0A448V0M2</accession>
<dbReference type="Gene3D" id="3.40.50.1980">
    <property type="entry name" value="Nitrogenase molybdenum iron protein domain"/>
    <property type="match status" value="2"/>
</dbReference>
<dbReference type="PRINTS" id="PR00691">
    <property type="entry name" value="ADHESINB"/>
</dbReference>
<evidence type="ECO:0000256" key="1">
    <source>
        <dbReference type="ARBA" id="ARBA00011028"/>
    </source>
</evidence>
<evidence type="ECO:0000256" key="2">
    <source>
        <dbReference type="ARBA" id="ARBA00022448"/>
    </source>
</evidence>
<dbReference type="GO" id="GO:0030001">
    <property type="term" value="P:metal ion transport"/>
    <property type="evidence" value="ECO:0007669"/>
    <property type="project" value="InterPro"/>
</dbReference>
<dbReference type="SUPFAM" id="SSF53807">
    <property type="entry name" value="Helical backbone' metal receptor"/>
    <property type="match status" value="1"/>
</dbReference>
<feature type="region of interest" description="Disordered" evidence="5">
    <location>
        <begin position="1"/>
        <end position="20"/>
    </location>
</feature>
<dbReference type="EMBL" id="LR134523">
    <property type="protein sequence ID" value="VEJ35090.1"/>
    <property type="molecule type" value="Genomic_DNA"/>
</dbReference>
<evidence type="ECO:0000256" key="5">
    <source>
        <dbReference type="SAM" id="MobiDB-lite"/>
    </source>
</evidence>
<dbReference type="InterPro" id="IPR050492">
    <property type="entry name" value="Bact_metal-bind_prot9"/>
</dbReference>
<proteinExistence type="inferred from homology"/>
<keyword evidence="2 4" id="KW-0813">Transport</keyword>
<keyword evidence="6" id="KW-0449">Lipoprotein</keyword>
<reference evidence="6 7" key="1">
    <citation type="submission" date="2018-12" db="EMBL/GenBank/DDBJ databases">
        <authorList>
            <consortium name="Pathogen Informatics"/>
        </authorList>
    </citation>
    <scope>NUCLEOTIDE SEQUENCE [LARGE SCALE GENOMIC DNA]</scope>
    <source>
        <strain evidence="6 7">NCTC13079</strain>
    </source>
</reference>
<dbReference type="GO" id="GO:0046872">
    <property type="term" value="F:metal ion binding"/>
    <property type="evidence" value="ECO:0007669"/>
    <property type="project" value="InterPro"/>
</dbReference>
<dbReference type="AlphaFoldDB" id="A0A448V0M2"/>
<dbReference type="InterPro" id="IPR006127">
    <property type="entry name" value="ZnuA-like"/>
</dbReference>
<organism evidence="6 7">
    <name type="scientific">Aedoeadaptatus ivorii</name>
    <dbReference type="NCBI Taxonomy" id="54006"/>
    <lineage>
        <taxon>Bacteria</taxon>
        <taxon>Bacillati</taxon>
        <taxon>Bacillota</taxon>
        <taxon>Tissierellia</taxon>
        <taxon>Tissierellales</taxon>
        <taxon>Peptoniphilaceae</taxon>
        <taxon>Aedoeadaptatus</taxon>
    </lineage>
</organism>
<dbReference type="GO" id="GO:0007155">
    <property type="term" value="P:cell adhesion"/>
    <property type="evidence" value="ECO:0007669"/>
    <property type="project" value="InterPro"/>
</dbReference>
<dbReference type="PANTHER" id="PTHR42953">
    <property type="entry name" value="HIGH-AFFINITY ZINC UPTAKE SYSTEM PROTEIN ZNUA-RELATED"/>
    <property type="match status" value="1"/>
</dbReference>
<dbReference type="Pfam" id="PF01297">
    <property type="entry name" value="ZnuA"/>
    <property type="match status" value="1"/>
</dbReference>
<dbReference type="InterPro" id="IPR006129">
    <property type="entry name" value="AdhesinB"/>
</dbReference>
<name>A0A448V0M2_9FIRM</name>
<keyword evidence="3" id="KW-0732">Signal</keyword>
<dbReference type="PRINTS" id="PR00690">
    <property type="entry name" value="ADHESNFAMILY"/>
</dbReference>
<dbReference type="Proteomes" id="UP000269544">
    <property type="component" value="Chromosome"/>
</dbReference>
<dbReference type="PANTHER" id="PTHR42953:SF3">
    <property type="entry name" value="HIGH-AFFINITY ZINC UPTAKE SYSTEM PROTEIN ZNUA"/>
    <property type="match status" value="1"/>
</dbReference>
<evidence type="ECO:0000256" key="4">
    <source>
        <dbReference type="RuleBase" id="RU003512"/>
    </source>
</evidence>
<sequence>MYTKRNRPEKHLGPSPCADAKRKRRMRKPWLLLIVLSALCTGLFGCGRIQEEETTDKPVVYASFFPIYDLVRQVAGDTVELKSFMPSSADPHLWEPSAKDLRALSRADILFINGANMEPWEDKIRESLPDVRVVNLAAKVDLISYKGAADLGDFQYMARMRGKAKERYKFEFGHTHEDAMRVCFLKGDKRTDEEKRIEKAKKYMMDPGERVAQEETIPVEAGKVYALEMGHQSGRVYFTLPTDGDWYVISDRISEDILSYEIQKGDQKMPVEDIVTHSTSMKDKITYDPHAWLSVPNGKAYLTTIRDNLIELYPEHKKAYEKAAFRAQDALAALHARYVEKFKTIKKSDREFVVTHYAWEYLAQDYGLKQFPLQNLVSQESPGLETIKRAIRYAREQKIRTIFYEDYMPPKVAEIITEEVDGEAVPLRSMEYVKGADNEAPGAYTRIMEENLEALYRSMEGGRS</sequence>
<dbReference type="OrthoDB" id="9810636at2"/>
<evidence type="ECO:0000313" key="6">
    <source>
        <dbReference type="EMBL" id="VEJ35090.1"/>
    </source>
</evidence>
<evidence type="ECO:0000313" key="7">
    <source>
        <dbReference type="Proteomes" id="UP000269544"/>
    </source>
</evidence>
<dbReference type="RefSeq" id="WP_126464929.1">
    <property type="nucleotide sequence ID" value="NZ_JAUSWF010000010.1"/>
</dbReference>